<dbReference type="PANTHER" id="PTHR48040:SF35">
    <property type="entry name" value="ABC TRANSPORTER G FAMILY MEMBER 39-LIKE"/>
    <property type="match status" value="1"/>
</dbReference>
<dbReference type="AlphaFoldDB" id="A0A7J7G549"/>
<evidence type="ECO:0000313" key="1">
    <source>
        <dbReference type="EMBL" id="KAF5935860.1"/>
    </source>
</evidence>
<protein>
    <submittedName>
        <fullName evidence="1">Uncharacterized protein</fullName>
    </submittedName>
</protein>
<dbReference type="Proteomes" id="UP000593564">
    <property type="component" value="Unassembled WGS sequence"/>
</dbReference>
<dbReference type="PANTHER" id="PTHR48040">
    <property type="entry name" value="PLEIOTROPIC DRUG RESISTANCE PROTEIN 1-LIKE ISOFORM X1"/>
    <property type="match status" value="1"/>
</dbReference>
<proteinExistence type="predicted"/>
<name>A0A7J7G549_CAMSI</name>
<evidence type="ECO:0000313" key="2">
    <source>
        <dbReference type="Proteomes" id="UP000593564"/>
    </source>
</evidence>
<comment type="caution">
    <text evidence="1">The sequence shown here is derived from an EMBL/GenBank/DDBJ whole genome shotgun (WGS) entry which is preliminary data.</text>
</comment>
<sequence length="88" mass="10173">MWRNTGVEIFSRSSSRAEEDEEALKWAALERLPTFNRLKKGLLQDSVGVANEVDVLKLGFQERKNLMERLVRIAEEDNEVLVQAQEQN</sequence>
<keyword evidence="2" id="KW-1185">Reference proteome</keyword>
<gene>
    <name evidence="1" type="ORF">HYC85_026989</name>
</gene>
<accession>A0A7J7G549</accession>
<reference evidence="1 2" key="2">
    <citation type="submission" date="2020-07" db="EMBL/GenBank/DDBJ databases">
        <title>Genome assembly of wild tea tree DASZ reveals pedigree and selection history of tea varieties.</title>
        <authorList>
            <person name="Zhang W."/>
        </authorList>
    </citation>
    <scope>NUCLEOTIDE SEQUENCE [LARGE SCALE GENOMIC DNA]</scope>
    <source>
        <strain evidence="2">cv. G240</strain>
        <tissue evidence="1">Leaf</tissue>
    </source>
</reference>
<organism evidence="1 2">
    <name type="scientific">Camellia sinensis</name>
    <name type="common">Tea plant</name>
    <name type="synonym">Thea sinensis</name>
    <dbReference type="NCBI Taxonomy" id="4442"/>
    <lineage>
        <taxon>Eukaryota</taxon>
        <taxon>Viridiplantae</taxon>
        <taxon>Streptophyta</taxon>
        <taxon>Embryophyta</taxon>
        <taxon>Tracheophyta</taxon>
        <taxon>Spermatophyta</taxon>
        <taxon>Magnoliopsida</taxon>
        <taxon>eudicotyledons</taxon>
        <taxon>Gunneridae</taxon>
        <taxon>Pentapetalae</taxon>
        <taxon>asterids</taxon>
        <taxon>Ericales</taxon>
        <taxon>Theaceae</taxon>
        <taxon>Camellia</taxon>
    </lineage>
</organism>
<dbReference type="EMBL" id="JACBKZ010000013">
    <property type="protein sequence ID" value="KAF5935860.1"/>
    <property type="molecule type" value="Genomic_DNA"/>
</dbReference>
<reference evidence="2" key="1">
    <citation type="journal article" date="2020" name="Nat. Commun.">
        <title>Genome assembly of wild tea tree DASZ reveals pedigree and selection history of tea varieties.</title>
        <authorList>
            <person name="Zhang W."/>
            <person name="Zhang Y."/>
            <person name="Qiu H."/>
            <person name="Guo Y."/>
            <person name="Wan H."/>
            <person name="Zhang X."/>
            <person name="Scossa F."/>
            <person name="Alseekh S."/>
            <person name="Zhang Q."/>
            <person name="Wang P."/>
            <person name="Xu L."/>
            <person name="Schmidt M.H."/>
            <person name="Jia X."/>
            <person name="Li D."/>
            <person name="Zhu A."/>
            <person name="Guo F."/>
            <person name="Chen W."/>
            <person name="Ni D."/>
            <person name="Usadel B."/>
            <person name="Fernie A.R."/>
            <person name="Wen W."/>
        </authorList>
    </citation>
    <scope>NUCLEOTIDE SEQUENCE [LARGE SCALE GENOMIC DNA]</scope>
    <source>
        <strain evidence="2">cv. G240</strain>
    </source>
</reference>